<name>A0A0G1SH95_9BACT</name>
<feature type="transmembrane region" description="Helical" evidence="7">
    <location>
        <begin position="41"/>
        <end position="59"/>
    </location>
</feature>
<comment type="subcellular location">
    <subcellularLocation>
        <location evidence="1">Cell membrane</location>
        <topology evidence="1">Multi-pass membrane protein</topology>
    </subcellularLocation>
</comment>
<dbReference type="EMBL" id="LCMI01000008">
    <property type="protein sequence ID" value="KKU32680.1"/>
    <property type="molecule type" value="Genomic_DNA"/>
</dbReference>
<evidence type="ECO:0000256" key="6">
    <source>
        <dbReference type="ARBA" id="ARBA00023136"/>
    </source>
</evidence>
<sequence length="213" mass="22798">MFFGVDEFQLKIIERVLVAFVAGVIIGFDRERSGKAAGIRTQMLVCVSSALMGGISVYLSKWYGGADPARLMAQVITGVGFLGAGVILKNGSKVLGVTTAATIWTTAAIGLCIGAGLYAPAIVTVLLVLLLNPIAIFQYKYGLKGDYYQLRVKPKDESKLETILSKLGSDVRSRSVKNGQVIATIISSHQRNAILRAGLKKAKIGYDLELSDD</sequence>
<dbReference type="PATRIC" id="fig|1618381.3.peg.1003"/>
<dbReference type="AlphaFoldDB" id="A0A0G1SH95"/>
<evidence type="ECO:0000256" key="4">
    <source>
        <dbReference type="ARBA" id="ARBA00022692"/>
    </source>
</evidence>
<dbReference type="InterPro" id="IPR049177">
    <property type="entry name" value="MgtC_SapB_SrpB_YhiD_N"/>
</dbReference>
<evidence type="ECO:0000256" key="5">
    <source>
        <dbReference type="ARBA" id="ARBA00022989"/>
    </source>
</evidence>
<dbReference type="PRINTS" id="PR01837">
    <property type="entry name" value="MGTCSAPBPROT"/>
</dbReference>
<proteinExistence type="inferred from homology"/>
<dbReference type="InterPro" id="IPR003416">
    <property type="entry name" value="MgtC/SapB/SrpB/YhiD_fam"/>
</dbReference>
<feature type="transmembrane region" description="Helical" evidence="7">
    <location>
        <begin position="122"/>
        <end position="141"/>
    </location>
</feature>
<evidence type="ECO:0000256" key="2">
    <source>
        <dbReference type="ARBA" id="ARBA00009298"/>
    </source>
</evidence>
<evidence type="ECO:0000256" key="3">
    <source>
        <dbReference type="ARBA" id="ARBA00022475"/>
    </source>
</evidence>
<keyword evidence="6 7" id="KW-0472">Membrane</keyword>
<feature type="transmembrane region" description="Helical" evidence="7">
    <location>
        <begin position="12"/>
        <end position="29"/>
    </location>
</feature>
<dbReference type="PANTHER" id="PTHR33778">
    <property type="entry name" value="PROTEIN MGTC"/>
    <property type="match status" value="1"/>
</dbReference>
<dbReference type="GO" id="GO:0005886">
    <property type="term" value="C:plasma membrane"/>
    <property type="evidence" value="ECO:0007669"/>
    <property type="project" value="UniProtKB-SubCell"/>
</dbReference>
<evidence type="ECO:0000313" key="10">
    <source>
        <dbReference type="Proteomes" id="UP000034794"/>
    </source>
</evidence>
<evidence type="ECO:0000313" key="9">
    <source>
        <dbReference type="EMBL" id="KKU32680.1"/>
    </source>
</evidence>
<comment type="similarity">
    <text evidence="2">Belongs to the MgtC/SapB family.</text>
</comment>
<feature type="transmembrane region" description="Helical" evidence="7">
    <location>
        <begin position="95"/>
        <end position="116"/>
    </location>
</feature>
<reference evidence="9 10" key="1">
    <citation type="journal article" date="2015" name="Nature">
        <title>rRNA introns, odd ribosomes, and small enigmatic genomes across a large radiation of phyla.</title>
        <authorList>
            <person name="Brown C.T."/>
            <person name="Hug L.A."/>
            <person name="Thomas B.C."/>
            <person name="Sharon I."/>
            <person name="Castelle C.J."/>
            <person name="Singh A."/>
            <person name="Wilkins M.J."/>
            <person name="Williams K.H."/>
            <person name="Banfield J.F."/>
        </authorList>
    </citation>
    <scope>NUCLEOTIDE SEQUENCE [LARGE SCALE GENOMIC DNA]</scope>
</reference>
<keyword evidence="5 7" id="KW-1133">Transmembrane helix</keyword>
<dbReference type="Proteomes" id="UP000034794">
    <property type="component" value="Unassembled WGS sequence"/>
</dbReference>
<gene>
    <name evidence="9" type="ORF">UX47_C0008G0037</name>
</gene>
<protein>
    <submittedName>
        <fullName evidence="9">MgtC family magnesium (Mg2+) transporter</fullName>
    </submittedName>
</protein>
<evidence type="ECO:0000259" key="8">
    <source>
        <dbReference type="Pfam" id="PF02308"/>
    </source>
</evidence>
<comment type="caution">
    <text evidence="9">The sequence shown here is derived from an EMBL/GenBank/DDBJ whole genome shotgun (WGS) entry which is preliminary data.</text>
</comment>
<dbReference type="Pfam" id="PF02308">
    <property type="entry name" value="MgtC"/>
    <property type="match status" value="1"/>
</dbReference>
<keyword evidence="4 7" id="KW-0812">Transmembrane</keyword>
<dbReference type="PANTHER" id="PTHR33778:SF1">
    <property type="entry name" value="MAGNESIUM TRANSPORTER YHID-RELATED"/>
    <property type="match status" value="1"/>
</dbReference>
<feature type="transmembrane region" description="Helical" evidence="7">
    <location>
        <begin position="71"/>
        <end position="88"/>
    </location>
</feature>
<accession>A0A0G1SH95</accession>
<feature type="domain" description="MgtC/SapB/SrpB/YhiD N-terminal" evidence="8">
    <location>
        <begin position="17"/>
        <end position="132"/>
    </location>
</feature>
<keyword evidence="3" id="KW-1003">Cell membrane</keyword>
<organism evidence="9 10">
    <name type="scientific">Candidatus Collierbacteria bacterium GW2011_GWA2_46_26</name>
    <dbReference type="NCBI Taxonomy" id="1618381"/>
    <lineage>
        <taxon>Bacteria</taxon>
        <taxon>Candidatus Collieribacteriota</taxon>
    </lineage>
</organism>
<evidence type="ECO:0000256" key="7">
    <source>
        <dbReference type="SAM" id="Phobius"/>
    </source>
</evidence>
<evidence type="ECO:0000256" key="1">
    <source>
        <dbReference type="ARBA" id="ARBA00004651"/>
    </source>
</evidence>